<dbReference type="Pfam" id="PF00483">
    <property type="entry name" value="NTP_transferase"/>
    <property type="match status" value="1"/>
</dbReference>
<evidence type="ECO:0000313" key="4">
    <source>
        <dbReference type="EMBL" id="GAX83087.1"/>
    </source>
</evidence>
<dbReference type="InterPro" id="IPR050486">
    <property type="entry name" value="Mannose-1P_guanyltransferase"/>
</dbReference>
<dbReference type="GO" id="GO:0016779">
    <property type="term" value="F:nucleotidyltransferase activity"/>
    <property type="evidence" value="ECO:0007669"/>
    <property type="project" value="UniProtKB-KW"/>
</dbReference>
<dbReference type="AlphaFoldDB" id="A0A250XJ34"/>
<evidence type="ECO:0000259" key="2">
    <source>
        <dbReference type="Pfam" id="PF00483"/>
    </source>
</evidence>
<dbReference type="STRING" id="1157962.A0A250XJ34"/>
<sequence length="424" mass="47013">MPGVLRTAFCGRTILSIVDEPNFNCFLFYISRRQISSVFTVQAEIFWLVMKAIILVDGLGTHLRPLTLSCPKTLVEFANKPLLAWQIEAVKTVGCTEVILATNHVSELMNSFLKEWEAKLGVKISYLKERVPLLDIYDGRLIIRHPFFSDEPGEHPFFVLKSDVICDYPLKEMLELHRTTNSGCTILVTKVHDPVADHRFILAGAHGQSHEGITHVPKELVRAHVSAGNVTEYINAGIYICNASILNSMLSRLLNPMDGQISSCITLTASMTTFILQGYWIDLGQPSDYLEGLMHHLASLRSREPQLLASGHTFQGNVLIDESAAIGKDCLIGPDVSIGAGCVIEDGVRLRSCAIMKGARVHKHSKVDNSIVGWRSTVGAWSRVENLSVLGEDVHCKDELYLNGATVLPHKEVKDSIYMPEIIL</sequence>
<comment type="similarity">
    <text evidence="1">Belongs to the transferase hexapeptide repeat family.</text>
</comment>
<proteinExistence type="inferred from homology"/>
<evidence type="ECO:0000259" key="3">
    <source>
        <dbReference type="Pfam" id="PF25087"/>
    </source>
</evidence>
<dbReference type="InterPro" id="IPR056729">
    <property type="entry name" value="GMPPB_C"/>
</dbReference>
<protein>
    <submittedName>
        <fullName evidence="4">Uncharacterized protein</fullName>
    </submittedName>
</protein>
<feature type="domain" description="Mannose-1-phosphate guanyltransferase C-terminal" evidence="3">
    <location>
        <begin position="315"/>
        <end position="423"/>
    </location>
</feature>
<dbReference type="EMBL" id="BEGY01000091">
    <property type="protein sequence ID" value="GAX83087.1"/>
    <property type="molecule type" value="Genomic_DNA"/>
</dbReference>
<dbReference type="PANTHER" id="PTHR22572">
    <property type="entry name" value="SUGAR-1-PHOSPHATE GUANYL TRANSFERASE"/>
    <property type="match status" value="1"/>
</dbReference>
<dbReference type="Pfam" id="PF25087">
    <property type="entry name" value="GMPPB_C"/>
    <property type="match status" value="1"/>
</dbReference>
<gene>
    <name evidence="4" type="ORF">CEUSTIGMA_g10513.t1</name>
</gene>
<dbReference type="Gene3D" id="3.90.550.10">
    <property type="entry name" value="Spore Coat Polysaccharide Biosynthesis Protein SpsA, Chain A"/>
    <property type="match status" value="1"/>
</dbReference>
<organism evidence="4 5">
    <name type="scientific">Chlamydomonas eustigma</name>
    <dbReference type="NCBI Taxonomy" id="1157962"/>
    <lineage>
        <taxon>Eukaryota</taxon>
        <taxon>Viridiplantae</taxon>
        <taxon>Chlorophyta</taxon>
        <taxon>core chlorophytes</taxon>
        <taxon>Chlorophyceae</taxon>
        <taxon>CS clade</taxon>
        <taxon>Chlamydomonadales</taxon>
        <taxon>Chlamydomonadaceae</taxon>
        <taxon>Chlamydomonas</taxon>
    </lineage>
</organism>
<dbReference type="InterPro" id="IPR029044">
    <property type="entry name" value="Nucleotide-diphossugar_trans"/>
</dbReference>
<dbReference type="InterPro" id="IPR005835">
    <property type="entry name" value="NTP_transferase_dom"/>
</dbReference>
<dbReference type="Gene3D" id="2.160.10.10">
    <property type="entry name" value="Hexapeptide repeat proteins"/>
    <property type="match status" value="1"/>
</dbReference>
<comment type="caution">
    <text evidence="4">The sequence shown here is derived from an EMBL/GenBank/DDBJ whole genome shotgun (WGS) entry which is preliminary data.</text>
</comment>
<evidence type="ECO:0000256" key="1">
    <source>
        <dbReference type="ARBA" id="ARBA00007274"/>
    </source>
</evidence>
<keyword evidence="5" id="KW-1185">Reference proteome</keyword>
<dbReference type="OrthoDB" id="1733332at2759"/>
<reference evidence="4 5" key="1">
    <citation type="submission" date="2017-08" db="EMBL/GenBank/DDBJ databases">
        <title>Acidophilic green algal genome provides insights into adaptation to an acidic environment.</title>
        <authorList>
            <person name="Hirooka S."/>
            <person name="Hirose Y."/>
            <person name="Kanesaki Y."/>
            <person name="Higuchi S."/>
            <person name="Fujiwara T."/>
            <person name="Onuma R."/>
            <person name="Era A."/>
            <person name="Ohbayashi R."/>
            <person name="Uzuka A."/>
            <person name="Nozaki H."/>
            <person name="Yoshikawa H."/>
            <person name="Miyagishima S.Y."/>
        </authorList>
    </citation>
    <scope>NUCLEOTIDE SEQUENCE [LARGE SCALE GENOMIC DNA]</scope>
    <source>
        <strain evidence="4 5">NIES-2499</strain>
    </source>
</reference>
<feature type="domain" description="Nucleotidyl transferase" evidence="2">
    <location>
        <begin position="51"/>
        <end position="295"/>
    </location>
</feature>
<accession>A0A250XJ34</accession>
<dbReference type="Proteomes" id="UP000232323">
    <property type="component" value="Unassembled WGS sequence"/>
</dbReference>
<dbReference type="SUPFAM" id="SSF53448">
    <property type="entry name" value="Nucleotide-diphospho-sugar transferases"/>
    <property type="match status" value="1"/>
</dbReference>
<evidence type="ECO:0000313" key="5">
    <source>
        <dbReference type="Proteomes" id="UP000232323"/>
    </source>
</evidence>
<name>A0A250XJ34_9CHLO</name>